<accession>A0AAE8SKQ6</accession>
<evidence type="ECO:0000313" key="2">
    <source>
        <dbReference type="Proteomes" id="UP001187734"/>
    </source>
</evidence>
<reference evidence="1" key="1">
    <citation type="submission" date="2018-03" db="EMBL/GenBank/DDBJ databases">
        <authorList>
            <person name="Guldener U."/>
        </authorList>
    </citation>
    <scope>NUCLEOTIDE SEQUENCE</scope>
</reference>
<dbReference type="Proteomes" id="UP001187734">
    <property type="component" value="Unassembled WGS sequence"/>
</dbReference>
<dbReference type="AlphaFoldDB" id="A0AAE8SKQ6"/>
<keyword evidence="2" id="KW-1185">Reference proteome</keyword>
<dbReference type="EMBL" id="ONZP01000325">
    <property type="protein sequence ID" value="SPJ81633.1"/>
    <property type="molecule type" value="Genomic_DNA"/>
</dbReference>
<gene>
    <name evidence="1" type="ORF">FTOL_09038</name>
</gene>
<protein>
    <submittedName>
        <fullName evidence="1">Uncharacterized protein</fullName>
    </submittedName>
</protein>
<organism evidence="1 2">
    <name type="scientific">Fusarium torulosum</name>
    <dbReference type="NCBI Taxonomy" id="33205"/>
    <lineage>
        <taxon>Eukaryota</taxon>
        <taxon>Fungi</taxon>
        <taxon>Dikarya</taxon>
        <taxon>Ascomycota</taxon>
        <taxon>Pezizomycotina</taxon>
        <taxon>Sordariomycetes</taxon>
        <taxon>Hypocreomycetidae</taxon>
        <taxon>Hypocreales</taxon>
        <taxon>Nectriaceae</taxon>
        <taxon>Fusarium</taxon>
    </lineage>
</organism>
<evidence type="ECO:0000313" key="1">
    <source>
        <dbReference type="EMBL" id="SPJ81633.1"/>
    </source>
</evidence>
<sequence length="191" mass="21962">MPNVETVRDDQIAFGYRSGLSVLLRDTSISKTPARLVVSCFYHASTWQSNLLLQELARQGLLPLQRLATYCLLSNTRYGFIFTSAELVVVRVSGTTACRPVAPCRVEWRSIPWSASGPGVLTVKFSLWSLVMMSLQAEYRAICTPERILPVHLWWRYRNCERREVFRHHLCMREVFQRPIGAVVEDMNLNL</sequence>
<name>A0AAE8SKQ6_9HYPO</name>
<proteinExistence type="predicted"/>
<comment type="caution">
    <text evidence="1">The sequence shown here is derived from an EMBL/GenBank/DDBJ whole genome shotgun (WGS) entry which is preliminary data.</text>
</comment>